<dbReference type="Pfam" id="PF01890">
    <property type="entry name" value="CbiG_C"/>
    <property type="match status" value="1"/>
</dbReference>
<proteinExistence type="predicted"/>
<dbReference type="EMBL" id="JAHKKG010000004">
    <property type="protein sequence ID" value="MBU2664392.1"/>
    <property type="molecule type" value="Genomic_DNA"/>
</dbReference>
<dbReference type="Gene3D" id="3.30.420.180">
    <property type="entry name" value="CobE/GbiG C-terminal domain"/>
    <property type="match status" value="1"/>
</dbReference>
<evidence type="ECO:0000313" key="3">
    <source>
        <dbReference type="Proteomes" id="UP001519654"/>
    </source>
</evidence>
<dbReference type="InterPro" id="IPR036518">
    <property type="entry name" value="CobE/GbiG_C_sf"/>
</dbReference>
<dbReference type="InterPro" id="IPR002750">
    <property type="entry name" value="CobE/GbiG_C"/>
</dbReference>
<dbReference type="InterPro" id="IPR052553">
    <property type="entry name" value="CbiG_hydrolase"/>
</dbReference>
<evidence type="ECO:0000313" key="2">
    <source>
        <dbReference type="EMBL" id="MBU2664392.1"/>
    </source>
</evidence>
<name>A0ABS5YLQ3_9ACTN</name>
<organism evidence="2 3">
    <name type="scientific">Paractinoplanes bogorensis</name>
    <dbReference type="NCBI Taxonomy" id="1610840"/>
    <lineage>
        <taxon>Bacteria</taxon>
        <taxon>Bacillati</taxon>
        <taxon>Actinomycetota</taxon>
        <taxon>Actinomycetes</taxon>
        <taxon>Micromonosporales</taxon>
        <taxon>Micromonosporaceae</taxon>
        <taxon>Paractinoplanes</taxon>
    </lineage>
</organism>
<dbReference type="Proteomes" id="UP001519654">
    <property type="component" value="Unassembled WGS sequence"/>
</dbReference>
<reference evidence="2 3" key="1">
    <citation type="submission" date="2021-06" db="EMBL/GenBank/DDBJ databases">
        <title>Actinoplanes lichenicola sp. nov., and Actinoplanes ovalisporus sp. nov., isolated from lichen in Thailand.</title>
        <authorList>
            <person name="Saeng-In P."/>
            <person name="Kanchanasin P."/>
            <person name="Yuki M."/>
            <person name="Kudo T."/>
            <person name="Ohkuma M."/>
            <person name="Phongsopitanun W."/>
            <person name="Tanasupawat S."/>
        </authorList>
    </citation>
    <scope>NUCLEOTIDE SEQUENCE [LARGE SCALE GENOMIC DNA]</scope>
    <source>
        <strain evidence="2 3">NBRC 110975</strain>
    </source>
</reference>
<dbReference type="PANTHER" id="PTHR37477:SF1">
    <property type="entry name" value="COBALT-PRECORRIN-5A HYDROLASE"/>
    <property type="match status" value="1"/>
</dbReference>
<feature type="domain" description="CobE/GbiG C-terminal" evidence="1">
    <location>
        <begin position="4"/>
        <end position="121"/>
    </location>
</feature>
<dbReference type="RefSeq" id="WP_215786981.1">
    <property type="nucleotide sequence ID" value="NZ_JAHKKG010000004.1"/>
</dbReference>
<protein>
    <submittedName>
        <fullName evidence="2">Cobalamin biosynthesis protein</fullName>
    </submittedName>
</protein>
<accession>A0ABS5YLQ3</accession>
<gene>
    <name evidence="2" type="ORF">KOI35_12885</name>
</gene>
<sequence>MTAAVGIGARRSASADDVRAAVEATLRAAGLTDADVSAVGTIDRRGDAPGVRETALDRGWSLRLFTAAELAAREVPTPSAAVAQAVGTPSVAEAAALCAAGPDAELIVAKRIFPGVTVAIAATPILDRSAAPPAP</sequence>
<evidence type="ECO:0000259" key="1">
    <source>
        <dbReference type="Pfam" id="PF01890"/>
    </source>
</evidence>
<dbReference type="PANTHER" id="PTHR37477">
    <property type="entry name" value="COBALT-PRECORRIN-5A HYDROLASE"/>
    <property type="match status" value="1"/>
</dbReference>
<dbReference type="SUPFAM" id="SSF159664">
    <property type="entry name" value="CobE/GbiG C-terminal domain-like"/>
    <property type="match status" value="1"/>
</dbReference>
<keyword evidence="3" id="KW-1185">Reference proteome</keyword>
<comment type="caution">
    <text evidence="2">The sequence shown here is derived from an EMBL/GenBank/DDBJ whole genome shotgun (WGS) entry which is preliminary data.</text>
</comment>